<proteinExistence type="predicted"/>
<dbReference type="InterPro" id="IPR029063">
    <property type="entry name" value="SAM-dependent_MTases_sf"/>
</dbReference>
<dbReference type="Pfam" id="PF00145">
    <property type="entry name" value="DNA_methylase"/>
    <property type="match status" value="1"/>
</dbReference>
<keyword evidence="2" id="KW-0808">Transferase</keyword>
<sequence length="35" mass="4211">MNEFVRMVKGIKPRVFYIENVPGLLAFKDFFIFLM</sequence>
<dbReference type="SUPFAM" id="SSF53335">
    <property type="entry name" value="S-adenosyl-L-methionine-dependent methyltransferases"/>
    <property type="match status" value="1"/>
</dbReference>
<evidence type="ECO:0000256" key="1">
    <source>
        <dbReference type="ARBA" id="ARBA00022603"/>
    </source>
</evidence>
<dbReference type="InterPro" id="IPR001525">
    <property type="entry name" value="C5_MeTfrase"/>
</dbReference>
<evidence type="ECO:0000313" key="3">
    <source>
        <dbReference type="EMBL" id="GAI03727.1"/>
    </source>
</evidence>
<organism evidence="3">
    <name type="scientific">marine sediment metagenome</name>
    <dbReference type="NCBI Taxonomy" id="412755"/>
    <lineage>
        <taxon>unclassified sequences</taxon>
        <taxon>metagenomes</taxon>
        <taxon>ecological metagenomes</taxon>
    </lineage>
</organism>
<gene>
    <name evidence="3" type="ORF">S06H3_23004</name>
</gene>
<keyword evidence="1" id="KW-0489">Methyltransferase</keyword>
<comment type="caution">
    <text evidence="3">The sequence shown here is derived from an EMBL/GenBank/DDBJ whole genome shotgun (WGS) entry which is preliminary data.</text>
</comment>
<feature type="non-terminal residue" evidence="3">
    <location>
        <position position="35"/>
    </location>
</feature>
<name>X1K9N1_9ZZZZ</name>
<dbReference type="AlphaFoldDB" id="X1K9N1"/>
<protein>
    <submittedName>
        <fullName evidence="3">Uncharacterized protein</fullName>
    </submittedName>
</protein>
<dbReference type="EMBL" id="BARV01012413">
    <property type="protein sequence ID" value="GAI03727.1"/>
    <property type="molecule type" value="Genomic_DNA"/>
</dbReference>
<dbReference type="Gene3D" id="3.40.50.150">
    <property type="entry name" value="Vaccinia Virus protein VP39"/>
    <property type="match status" value="1"/>
</dbReference>
<reference evidence="3" key="1">
    <citation type="journal article" date="2014" name="Front. Microbiol.">
        <title>High frequency of phylogenetically diverse reductive dehalogenase-homologous genes in deep subseafloor sedimentary metagenomes.</title>
        <authorList>
            <person name="Kawai M."/>
            <person name="Futagami T."/>
            <person name="Toyoda A."/>
            <person name="Takaki Y."/>
            <person name="Nishi S."/>
            <person name="Hori S."/>
            <person name="Arai W."/>
            <person name="Tsubouchi T."/>
            <person name="Morono Y."/>
            <person name="Uchiyama I."/>
            <person name="Ito T."/>
            <person name="Fujiyama A."/>
            <person name="Inagaki F."/>
            <person name="Takami H."/>
        </authorList>
    </citation>
    <scope>NUCLEOTIDE SEQUENCE</scope>
    <source>
        <strain evidence="3">Expedition CK06-06</strain>
    </source>
</reference>
<accession>X1K9N1</accession>
<dbReference type="GO" id="GO:0008168">
    <property type="term" value="F:methyltransferase activity"/>
    <property type="evidence" value="ECO:0007669"/>
    <property type="project" value="UniProtKB-KW"/>
</dbReference>
<dbReference type="GO" id="GO:0032259">
    <property type="term" value="P:methylation"/>
    <property type="evidence" value="ECO:0007669"/>
    <property type="project" value="UniProtKB-KW"/>
</dbReference>
<evidence type="ECO:0000256" key="2">
    <source>
        <dbReference type="ARBA" id="ARBA00022679"/>
    </source>
</evidence>